<comment type="caution">
    <text evidence="1">The sequence shown here is derived from an EMBL/GenBank/DDBJ whole genome shotgun (WGS) entry which is preliminary data.</text>
</comment>
<reference evidence="1 2" key="1">
    <citation type="submission" date="2019-07" db="EMBL/GenBank/DDBJ databases">
        <title>Genomic Encyclopedia of Type Strains, Phase III (KMG-III): the genomes of soil and plant-associated and newly described type strains.</title>
        <authorList>
            <person name="Whitman W."/>
        </authorList>
    </citation>
    <scope>NUCLEOTIDE SEQUENCE [LARGE SCALE GENOMIC DNA]</scope>
    <source>
        <strain evidence="1 2">BL24</strain>
    </source>
</reference>
<proteinExistence type="predicted"/>
<gene>
    <name evidence="1" type="ORF">BCM02_104411</name>
</gene>
<dbReference type="InterPro" id="IPR029063">
    <property type="entry name" value="SAM-dependent_MTases_sf"/>
</dbReference>
<dbReference type="AlphaFoldDB" id="A0A5S5CBK4"/>
<dbReference type="SUPFAM" id="SSF53335">
    <property type="entry name" value="S-adenosyl-L-methionine-dependent methyltransferases"/>
    <property type="match status" value="1"/>
</dbReference>
<dbReference type="Gene3D" id="3.40.50.150">
    <property type="entry name" value="Vaccinia Virus protein VP39"/>
    <property type="match status" value="1"/>
</dbReference>
<sequence length="390" mass="44544">MYELSIRANGIKHELVINDNGSITRLTDFGMNLTEKHTPVYIDGLQVIMHNLEEVNKYAEKPIVQEDMVAVVAFTIDRMLRTTGKHARMLNLGDLDAGIYFQAAALKLFDEKNRLYCCGGWGSNQAAPSTTESQLRRFSQTMAKLGVSQQIIPFLGDSLQQLALIQNDYFDAIFLHEQRYGTVMEEMILAIKKLKPGGILMGYHCDCYFSELPPQIQNKDFTPDEQMDGGYHTGVIFALKVLFDDDYEKPLARSTVWKKTITTEVKAGILRQCLPPHDNEQFTRLISQCQALESGLSRLDRMEGGEQLMHEIGSMISACERIAADLAYRTGSTKLKLDIVQLKEQFLEAMMSFERKCEATFQSKVNETRSLLNDWSRTLRDDERRWMYES</sequence>
<evidence type="ECO:0008006" key="3">
    <source>
        <dbReference type="Google" id="ProtNLM"/>
    </source>
</evidence>
<dbReference type="EMBL" id="VNHS01000004">
    <property type="protein sequence ID" value="TYP75730.1"/>
    <property type="molecule type" value="Genomic_DNA"/>
</dbReference>
<dbReference type="RefSeq" id="WP_148929642.1">
    <property type="nucleotide sequence ID" value="NZ_VNHS01000004.1"/>
</dbReference>
<accession>A0A5S5CBK4</accession>
<evidence type="ECO:0000313" key="2">
    <source>
        <dbReference type="Proteomes" id="UP000323257"/>
    </source>
</evidence>
<dbReference type="Proteomes" id="UP000323257">
    <property type="component" value="Unassembled WGS sequence"/>
</dbReference>
<dbReference type="OrthoDB" id="9824498at2"/>
<name>A0A5S5CBK4_9BACL</name>
<protein>
    <recommendedName>
        <fullName evidence="3">Methyltransferase family protein</fullName>
    </recommendedName>
</protein>
<organism evidence="1 2">
    <name type="scientific">Paenibacillus methanolicus</name>
    <dbReference type="NCBI Taxonomy" id="582686"/>
    <lineage>
        <taxon>Bacteria</taxon>
        <taxon>Bacillati</taxon>
        <taxon>Bacillota</taxon>
        <taxon>Bacilli</taxon>
        <taxon>Bacillales</taxon>
        <taxon>Paenibacillaceae</taxon>
        <taxon>Paenibacillus</taxon>
    </lineage>
</organism>
<keyword evidence="2" id="KW-1185">Reference proteome</keyword>
<evidence type="ECO:0000313" key="1">
    <source>
        <dbReference type="EMBL" id="TYP75730.1"/>
    </source>
</evidence>